<protein>
    <recommendedName>
        <fullName evidence="5">Cell division protein FtsL</fullName>
    </recommendedName>
</protein>
<keyword evidence="4" id="KW-1185">Reference proteome</keyword>
<evidence type="ECO:0008006" key="5">
    <source>
        <dbReference type="Google" id="ProtNLM"/>
    </source>
</evidence>
<organism evidence="3 4">
    <name type="scientific">Carboxydichorda subterranea</name>
    <dbReference type="NCBI Taxonomy" id="3109565"/>
    <lineage>
        <taxon>Bacteria</taxon>
        <taxon>Bacillati</taxon>
        <taxon>Bacillota</taxon>
        <taxon>Limnochordia</taxon>
        <taxon>Limnochordales</taxon>
        <taxon>Geochordaceae</taxon>
        <taxon>Carboxydichorda</taxon>
    </lineage>
</organism>
<evidence type="ECO:0000313" key="4">
    <source>
        <dbReference type="Proteomes" id="UP001332192"/>
    </source>
</evidence>
<proteinExistence type="predicted"/>
<feature type="coiled-coil region" evidence="1">
    <location>
        <begin position="59"/>
        <end position="86"/>
    </location>
</feature>
<gene>
    <name evidence="3" type="ORF">U7230_06370</name>
</gene>
<accession>A0ABZ1C1H9</accession>
<keyword evidence="1" id="KW-0175">Coiled coil</keyword>
<dbReference type="Proteomes" id="UP001332192">
    <property type="component" value="Chromosome"/>
</dbReference>
<keyword evidence="2" id="KW-0472">Membrane</keyword>
<evidence type="ECO:0000313" key="3">
    <source>
        <dbReference type="EMBL" id="WRP18621.1"/>
    </source>
</evidence>
<keyword evidence="2" id="KW-0812">Transmembrane</keyword>
<sequence length="179" mass="19909">MRASLVDRREWWEERETPAPAEPAAAVWQRPSRLVAAWMVGVATVVAFSAAYLSLMVRMTLVSRQVESLEQQLAMEKRRGQALEVALARELSPEKTEELARVQLAMVKPKQVRLLPVEPAPATSEVQLARVHELSLQQVRRADERGRGPAGLVARVASALGQLLVDKPAALARQLPRWP</sequence>
<feature type="transmembrane region" description="Helical" evidence="2">
    <location>
        <begin position="35"/>
        <end position="55"/>
    </location>
</feature>
<keyword evidence="2" id="KW-1133">Transmembrane helix</keyword>
<reference evidence="3 4" key="1">
    <citation type="journal article" date="2024" name="Front. Microbiol.">
        <title>Novel thermophilic genera Geochorda gen. nov. and Carboxydochorda gen. nov. from the deep terrestrial subsurface reveal the ecophysiological diversity in the class Limnochordia.</title>
        <authorList>
            <person name="Karnachuk O.V."/>
            <person name="Lukina A.P."/>
            <person name="Avakyan M.R."/>
            <person name="Kadnikov V.V."/>
            <person name="Begmatov S."/>
            <person name="Beletsky A.V."/>
            <person name="Vlasova K.G."/>
            <person name="Novikov A.A."/>
            <person name="Shcherbakova V.A."/>
            <person name="Mardanov A.V."/>
            <person name="Ravin N.V."/>
        </authorList>
    </citation>
    <scope>NUCLEOTIDE SEQUENCE [LARGE SCALE GENOMIC DNA]</scope>
    <source>
        <strain evidence="3 4">L945</strain>
    </source>
</reference>
<dbReference type="EMBL" id="CP141615">
    <property type="protein sequence ID" value="WRP18621.1"/>
    <property type="molecule type" value="Genomic_DNA"/>
</dbReference>
<evidence type="ECO:0000256" key="2">
    <source>
        <dbReference type="SAM" id="Phobius"/>
    </source>
</evidence>
<dbReference type="RefSeq" id="WP_324717894.1">
    <property type="nucleotide sequence ID" value="NZ_CP141615.1"/>
</dbReference>
<evidence type="ECO:0000256" key="1">
    <source>
        <dbReference type="SAM" id="Coils"/>
    </source>
</evidence>
<name>A0ABZ1C1H9_9FIRM</name>